<reference evidence="1 2" key="1">
    <citation type="submission" date="2019-07" db="EMBL/GenBank/DDBJ databases">
        <authorList>
            <person name="Kim J."/>
        </authorList>
    </citation>
    <scope>NUCLEOTIDE SEQUENCE [LARGE SCALE GENOMIC DNA]</scope>
    <source>
        <strain evidence="1 2">N4</strain>
    </source>
</reference>
<protein>
    <submittedName>
        <fullName evidence="1">Uncharacterized protein</fullName>
    </submittedName>
</protein>
<evidence type="ECO:0000313" key="1">
    <source>
        <dbReference type="EMBL" id="TVX89645.1"/>
    </source>
</evidence>
<accession>A0A559IPT9</accession>
<gene>
    <name evidence="1" type="ORF">FPZ44_17925</name>
</gene>
<dbReference type="InterPro" id="IPR036867">
    <property type="entry name" value="R3H_dom_sf"/>
</dbReference>
<organism evidence="1 2">
    <name type="scientific">Paenibacillus agilis</name>
    <dbReference type="NCBI Taxonomy" id="3020863"/>
    <lineage>
        <taxon>Bacteria</taxon>
        <taxon>Bacillati</taxon>
        <taxon>Bacillota</taxon>
        <taxon>Bacilli</taxon>
        <taxon>Bacillales</taxon>
        <taxon>Paenibacillaceae</taxon>
        <taxon>Paenibacillus</taxon>
    </lineage>
</organism>
<proteinExistence type="predicted"/>
<keyword evidence="2" id="KW-1185">Reference proteome</keyword>
<comment type="caution">
    <text evidence="1">The sequence shown here is derived from an EMBL/GenBank/DDBJ whole genome shotgun (WGS) entry which is preliminary data.</text>
</comment>
<sequence>MLYVLHFRHFQSAWRLLIHQVADFHGKVTKSIQIKLQRTFAYVR</sequence>
<dbReference type="AlphaFoldDB" id="A0A559IPT9"/>
<dbReference type="GO" id="GO:0003676">
    <property type="term" value="F:nucleic acid binding"/>
    <property type="evidence" value="ECO:0007669"/>
    <property type="project" value="InterPro"/>
</dbReference>
<dbReference type="SUPFAM" id="SSF82708">
    <property type="entry name" value="R3H domain"/>
    <property type="match status" value="1"/>
</dbReference>
<evidence type="ECO:0000313" key="2">
    <source>
        <dbReference type="Proteomes" id="UP000318102"/>
    </source>
</evidence>
<dbReference type="EMBL" id="VNJK01000002">
    <property type="protein sequence ID" value="TVX89645.1"/>
    <property type="molecule type" value="Genomic_DNA"/>
</dbReference>
<dbReference type="Proteomes" id="UP000318102">
    <property type="component" value="Unassembled WGS sequence"/>
</dbReference>
<name>A0A559IPT9_9BACL</name>